<evidence type="ECO:0000259" key="8">
    <source>
        <dbReference type="Pfam" id="PF00534"/>
    </source>
</evidence>
<feature type="binding site" evidence="7">
    <location>
        <position position="15"/>
    </location>
    <ligand>
        <name>ADP-alpha-D-glucose</name>
        <dbReference type="ChEBI" id="CHEBI:57498"/>
    </ligand>
</feature>
<dbReference type="PATRIC" id="fig|1703779.3.peg.343"/>
<proteinExistence type="inferred from homology"/>
<evidence type="ECO:0000256" key="1">
    <source>
        <dbReference type="ARBA" id="ARBA00001478"/>
    </source>
</evidence>
<feature type="domain" description="Glycosyl transferase family 1" evidence="8">
    <location>
        <begin position="270"/>
        <end position="419"/>
    </location>
</feature>
<comment type="caution">
    <text evidence="10">The sequence shown here is derived from an EMBL/GenBank/DDBJ whole genome shotgun (WGS) entry which is preliminary data.</text>
</comment>
<dbReference type="SUPFAM" id="SSF53756">
    <property type="entry name" value="UDP-Glycosyltransferase/glycogen phosphorylase"/>
    <property type="match status" value="1"/>
</dbReference>
<name>A0A0S8FVY5_UNCW3</name>
<dbReference type="GO" id="GO:0009011">
    <property type="term" value="F:alpha-1,4-glucan glucosyltransferase (ADP-glucose donor) activity"/>
    <property type="evidence" value="ECO:0007669"/>
    <property type="project" value="UniProtKB-UniRule"/>
</dbReference>
<dbReference type="HAMAP" id="MF_00484">
    <property type="entry name" value="Glycogen_synth"/>
    <property type="match status" value="1"/>
</dbReference>
<dbReference type="Pfam" id="PF08323">
    <property type="entry name" value="Glyco_transf_5"/>
    <property type="match status" value="1"/>
</dbReference>
<dbReference type="Proteomes" id="UP000051373">
    <property type="component" value="Unassembled WGS sequence"/>
</dbReference>
<dbReference type="InterPro" id="IPR011835">
    <property type="entry name" value="GS/SS"/>
</dbReference>
<sequence>MRVAFVASEAVPHAKSGGLADVVGTLPQYLTDMAVKTVIIMPRYKGIKSTPGKRIRVEMQGLHQVNVFKRDNFLFVDYPDFFVRDGLYGNTKGDYEDNCERFTLFCKVATKLLLEGHYDIVHCHDWQSGLVPLYMKLASHRAKSVFTIHNLGYQGKFPRDKFKLLGISEKYFTAEGLEFHGDVNFLKAGIVYSDMITTVSENYAQEIQSPELGFGLDGILRTRADRLRGIINGIDYNQWNPEIDEFIYVKYADFDGKQKNKVLLCRDHCLDTQRPLIGMVTRIAGQKGFDILVCAIDEIMKTGFNMLILGLGEEAFHEKLRKLENIYHGRLSVNIKFDNKLAHRIYAGADFFLMPSLYEPCGLGQLISLRYGTVPIVRKTGGLADTVIEFAPGSLTGNGFLFSEYTGKALTAATERAYETFGKAEVFRRLSENCMRYNYSWTESAKKYQQLYNSIVSP</sequence>
<evidence type="ECO:0000256" key="6">
    <source>
        <dbReference type="ARBA" id="ARBA00023056"/>
    </source>
</evidence>
<dbReference type="CDD" id="cd03791">
    <property type="entry name" value="GT5_Glycogen_synthase_DULL1-like"/>
    <property type="match status" value="1"/>
</dbReference>
<evidence type="ECO:0000256" key="2">
    <source>
        <dbReference type="ARBA" id="ARBA00002764"/>
    </source>
</evidence>
<protein>
    <recommendedName>
        <fullName evidence="7">Glycogen synthase</fullName>
        <ecNumber evidence="7">2.4.1.21</ecNumber>
    </recommendedName>
    <alternativeName>
        <fullName evidence="7">Starch [bacterial glycogen] synthase</fullName>
    </alternativeName>
</protein>
<evidence type="ECO:0000256" key="4">
    <source>
        <dbReference type="ARBA" id="ARBA00022676"/>
    </source>
</evidence>
<dbReference type="Gene3D" id="3.40.50.2000">
    <property type="entry name" value="Glycogen Phosphorylase B"/>
    <property type="match status" value="2"/>
</dbReference>
<evidence type="ECO:0000256" key="7">
    <source>
        <dbReference type="HAMAP-Rule" id="MF_00484"/>
    </source>
</evidence>
<keyword evidence="5 7" id="KW-0808">Transferase</keyword>
<dbReference type="AlphaFoldDB" id="A0A0S8FVY5"/>
<comment type="catalytic activity">
    <reaction evidence="1 7">
        <text>[(1-&gt;4)-alpha-D-glucosyl](n) + ADP-alpha-D-glucose = [(1-&gt;4)-alpha-D-glucosyl](n+1) + ADP + H(+)</text>
        <dbReference type="Rhea" id="RHEA:18189"/>
        <dbReference type="Rhea" id="RHEA-COMP:9584"/>
        <dbReference type="Rhea" id="RHEA-COMP:9587"/>
        <dbReference type="ChEBI" id="CHEBI:15378"/>
        <dbReference type="ChEBI" id="CHEBI:15444"/>
        <dbReference type="ChEBI" id="CHEBI:57498"/>
        <dbReference type="ChEBI" id="CHEBI:456216"/>
        <dbReference type="EC" id="2.4.1.21"/>
    </reaction>
</comment>
<evidence type="ECO:0000256" key="5">
    <source>
        <dbReference type="ARBA" id="ARBA00022679"/>
    </source>
</evidence>
<accession>A0A0S8FVY5</accession>
<dbReference type="EMBL" id="LJUJ01000001">
    <property type="protein sequence ID" value="KPK64838.1"/>
    <property type="molecule type" value="Genomic_DNA"/>
</dbReference>
<evidence type="ECO:0000256" key="3">
    <source>
        <dbReference type="ARBA" id="ARBA00010281"/>
    </source>
</evidence>
<comment type="function">
    <text evidence="2 7">Synthesizes alpha-1,4-glucan chains using ADP-glucose.</text>
</comment>
<dbReference type="InterPro" id="IPR013534">
    <property type="entry name" value="Starch_synth_cat_dom"/>
</dbReference>
<dbReference type="STRING" id="1703779.AMJ83_01300"/>
<dbReference type="InterPro" id="IPR001296">
    <property type="entry name" value="Glyco_trans_1"/>
</dbReference>
<comment type="similarity">
    <text evidence="3 7">Belongs to the glycosyltransferase 1 family. Bacterial/plant glycogen synthase subfamily.</text>
</comment>
<gene>
    <name evidence="7" type="primary">glgA</name>
    <name evidence="10" type="ORF">AMJ83_01300</name>
</gene>
<organism evidence="10 11">
    <name type="scientific">candidate division WOR_3 bacterium SM23_42</name>
    <dbReference type="NCBI Taxonomy" id="1703779"/>
    <lineage>
        <taxon>Bacteria</taxon>
        <taxon>Bacteria division WOR-3</taxon>
    </lineage>
</organism>
<dbReference type="GO" id="GO:0004373">
    <property type="term" value="F:alpha-1,4-glucan glucosyltransferase (UDP-glucose donor) activity"/>
    <property type="evidence" value="ECO:0007669"/>
    <property type="project" value="InterPro"/>
</dbReference>
<comment type="pathway">
    <text evidence="7">Glycan biosynthesis; glycogen biosynthesis.</text>
</comment>
<dbReference type="Pfam" id="PF00534">
    <property type="entry name" value="Glycos_transf_1"/>
    <property type="match status" value="1"/>
</dbReference>
<keyword evidence="6 7" id="KW-0320">Glycogen biosynthesis</keyword>
<feature type="domain" description="Starch synthase catalytic" evidence="9">
    <location>
        <begin position="2"/>
        <end position="221"/>
    </location>
</feature>
<evidence type="ECO:0000313" key="11">
    <source>
        <dbReference type="Proteomes" id="UP000051373"/>
    </source>
</evidence>
<dbReference type="GO" id="GO:0005978">
    <property type="term" value="P:glycogen biosynthetic process"/>
    <property type="evidence" value="ECO:0007669"/>
    <property type="project" value="UniProtKB-UniRule"/>
</dbReference>
<keyword evidence="4 7" id="KW-0328">Glycosyltransferase</keyword>
<reference evidence="10 11" key="1">
    <citation type="journal article" date="2015" name="Microbiome">
        <title>Genomic resolution of linkages in carbon, nitrogen, and sulfur cycling among widespread estuary sediment bacteria.</title>
        <authorList>
            <person name="Baker B.J."/>
            <person name="Lazar C.S."/>
            <person name="Teske A.P."/>
            <person name="Dick G.J."/>
        </authorList>
    </citation>
    <scope>NUCLEOTIDE SEQUENCE [LARGE SCALE GENOMIC DNA]</scope>
    <source>
        <strain evidence="10">SM23_42</strain>
    </source>
</reference>
<evidence type="ECO:0000259" key="9">
    <source>
        <dbReference type="Pfam" id="PF08323"/>
    </source>
</evidence>
<dbReference type="NCBIfam" id="TIGR02095">
    <property type="entry name" value="glgA"/>
    <property type="match status" value="1"/>
</dbReference>
<dbReference type="PANTHER" id="PTHR45825">
    <property type="entry name" value="GRANULE-BOUND STARCH SYNTHASE 1, CHLOROPLASTIC/AMYLOPLASTIC"/>
    <property type="match status" value="1"/>
</dbReference>
<dbReference type="EC" id="2.4.1.21" evidence="7"/>
<dbReference type="PANTHER" id="PTHR45825:SF11">
    <property type="entry name" value="ALPHA AMYLASE DOMAIN-CONTAINING PROTEIN"/>
    <property type="match status" value="1"/>
</dbReference>
<dbReference type="NCBIfam" id="NF001899">
    <property type="entry name" value="PRK00654.1-2"/>
    <property type="match status" value="1"/>
</dbReference>
<dbReference type="UniPathway" id="UPA00164"/>
<evidence type="ECO:0000313" key="10">
    <source>
        <dbReference type="EMBL" id="KPK64838.1"/>
    </source>
</evidence>